<name>A0A1J7K0X9_9PEZI</name>
<dbReference type="Pfam" id="PF00855">
    <property type="entry name" value="PWWP"/>
    <property type="match status" value="1"/>
</dbReference>
<evidence type="ECO:0000313" key="3">
    <source>
        <dbReference type="EMBL" id="OIW35364.1"/>
    </source>
</evidence>
<keyword evidence="4" id="KW-1185">Reference proteome</keyword>
<dbReference type="OrthoDB" id="62853at2759"/>
<dbReference type="InterPro" id="IPR000313">
    <property type="entry name" value="PWWP_dom"/>
</dbReference>
<evidence type="ECO:0000256" key="1">
    <source>
        <dbReference type="SAM" id="MobiDB-lite"/>
    </source>
</evidence>
<feature type="region of interest" description="Disordered" evidence="1">
    <location>
        <begin position="428"/>
        <end position="504"/>
    </location>
</feature>
<evidence type="ECO:0000259" key="2">
    <source>
        <dbReference type="Pfam" id="PF00855"/>
    </source>
</evidence>
<feature type="compositionally biased region" description="Basic and acidic residues" evidence="1">
    <location>
        <begin position="469"/>
        <end position="504"/>
    </location>
</feature>
<sequence>MKDAEPASAPAEGADEAQPEATATTSAAGESTTPSKPKDNSRRKSTGTAGGKKNLKKKGSMARITHLDCKPGDHYFVRGKGWTKWPGVICDEEMLPAALLKSRPVTAMRVDGTYREDVADGGKRVVDRTYPVMYLQTNEFGWVKNTDLAELDPKTVTDNIPAKANQELQAAYHLAAEAHPLDYYKNVLREHMETEAKERKEAKEAKAQATPAKKSSKKAKAKTNDDDLEMPDADEEVDSETTKKSNKRKADDSAETPQRAESVKKPKIKLTTSSTPKTTNGTASTPKSAKAKDDSKPTKSKSKKISKETADKTTEKEVAAPKEPEHTAEEKHQRKEKEVLFLRHKLQRGLLTKEQGPKEEEMKTMSDYISKLEAFPDLEVSIIRATKINKVLKAILKMDSIPKEDEFKFKPRSQVLLDQWTRLLAVDEKPSGEATNGVNGSAQSSKKSPEPAAKAKTNGVKEASEDAPEAAKDSEKKKSEEAAEKSEDRPEEKPAAGEEVRLEIMRHIDPADFWKAKEPESVAASA</sequence>
<dbReference type="AlphaFoldDB" id="A0A1J7K0X9"/>
<proteinExistence type="predicted"/>
<feature type="compositionally biased region" description="Low complexity" evidence="1">
    <location>
        <begin position="441"/>
        <end position="456"/>
    </location>
</feature>
<protein>
    <recommendedName>
        <fullName evidence="2">PWWP domain-containing protein</fullName>
    </recommendedName>
</protein>
<dbReference type="EMBL" id="KV875093">
    <property type="protein sequence ID" value="OIW35364.1"/>
    <property type="molecule type" value="Genomic_DNA"/>
</dbReference>
<dbReference type="Gene3D" id="2.30.30.140">
    <property type="match status" value="1"/>
</dbReference>
<feature type="region of interest" description="Disordered" evidence="1">
    <location>
        <begin position="195"/>
        <end position="337"/>
    </location>
</feature>
<accession>A0A1J7K0X9</accession>
<organism evidence="3 4">
    <name type="scientific">Coniochaeta ligniaria NRRL 30616</name>
    <dbReference type="NCBI Taxonomy" id="1408157"/>
    <lineage>
        <taxon>Eukaryota</taxon>
        <taxon>Fungi</taxon>
        <taxon>Dikarya</taxon>
        <taxon>Ascomycota</taxon>
        <taxon>Pezizomycotina</taxon>
        <taxon>Sordariomycetes</taxon>
        <taxon>Sordariomycetidae</taxon>
        <taxon>Coniochaetales</taxon>
        <taxon>Coniochaetaceae</taxon>
        <taxon>Coniochaeta</taxon>
    </lineage>
</organism>
<feature type="compositionally biased region" description="Low complexity" evidence="1">
    <location>
        <begin position="269"/>
        <end position="288"/>
    </location>
</feature>
<feature type="compositionally biased region" description="Basic and acidic residues" evidence="1">
    <location>
        <begin position="240"/>
        <end position="252"/>
    </location>
</feature>
<feature type="compositionally biased region" description="Low complexity" evidence="1">
    <location>
        <begin position="20"/>
        <end position="33"/>
    </location>
</feature>
<dbReference type="STRING" id="1408157.A0A1J7K0X9"/>
<gene>
    <name evidence="3" type="ORF">CONLIGDRAFT_566910</name>
</gene>
<feature type="compositionally biased region" description="Basic and acidic residues" evidence="1">
    <location>
        <begin position="305"/>
        <end position="337"/>
    </location>
</feature>
<evidence type="ECO:0000313" key="4">
    <source>
        <dbReference type="Proteomes" id="UP000182658"/>
    </source>
</evidence>
<reference evidence="3 4" key="1">
    <citation type="submission" date="2016-10" db="EMBL/GenBank/DDBJ databases">
        <title>Draft genome sequence of Coniochaeta ligniaria NRRL30616, a lignocellulolytic fungus for bioabatement of inhibitors in plant biomass hydrolysates.</title>
        <authorList>
            <consortium name="DOE Joint Genome Institute"/>
            <person name="Jimenez D.J."/>
            <person name="Hector R.E."/>
            <person name="Riley R."/>
            <person name="Sun H."/>
            <person name="Grigoriev I.V."/>
            <person name="Van Elsas J.D."/>
            <person name="Nichols N.N."/>
        </authorList>
    </citation>
    <scope>NUCLEOTIDE SEQUENCE [LARGE SCALE GENOMIC DNA]</scope>
    <source>
        <strain evidence="3 4">NRRL 30616</strain>
    </source>
</reference>
<dbReference type="Proteomes" id="UP000182658">
    <property type="component" value="Unassembled WGS sequence"/>
</dbReference>
<dbReference type="FunCoup" id="A0A1J7K0X9">
    <property type="interactions" value="98"/>
</dbReference>
<feature type="compositionally biased region" description="Acidic residues" evidence="1">
    <location>
        <begin position="226"/>
        <end position="239"/>
    </location>
</feature>
<feature type="region of interest" description="Disordered" evidence="1">
    <location>
        <begin position="1"/>
        <end position="62"/>
    </location>
</feature>
<feature type="domain" description="PWWP" evidence="2">
    <location>
        <begin position="72"/>
        <end position="179"/>
    </location>
</feature>
<dbReference type="InParanoid" id="A0A1J7K0X9"/>
<dbReference type="SUPFAM" id="SSF63748">
    <property type="entry name" value="Tudor/PWWP/MBT"/>
    <property type="match status" value="1"/>
</dbReference>
<feature type="compositionally biased region" description="Basic and acidic residues" evidence="1">
    <location>
        <begin position="195"/>
        <end position="206"/>
    </location>
</feature>